<keyword evidence="2" id="KW-1185">Reference proteome</keyword>
<reference evidence="1 2" key="1">
    <citation type="submission" date="2016-11" db="EMBL/GenBank/DDBJ databases">
        <authorList>
            <person name="Jaros S."/>
            <person name="Januszkiewicz K."/>
            <person name="Wedrychowicz H."/>
        </authorList>
    </citation>
    <scope>NUCLEOTIDE SEQUENCE [LARGE SCALE GENOMIC DNA]</scope>
    <source>
        <strain evidence="1 2">DSM 25479</strain>
    </source>
</reference>
<name>A0A1M6FAL9_9FLAO</name>
<sequence length="125" mass="14126">MVCSSAQAQYTKYSIRNIGTITISNDLEPRGGSYKKFLDEVSKQIVVKQDADRVVFQQKGLNEFTEKGFSEYVRVIIETEYGRPGDFEKSTRTAALPSSELTVLNNETRNYISQSFRGTGLKLLK</sequence>
<dbReference type="EMBL" id="FQYI01000006">
    <property type="protein sequence ID" value="SHI94730.1"/>
    <property type="molecule type" value="Genomic_DNA"/>
</dbReference>
<evidence type="ECO:0000313" key="2">
    <source>
        <dbReference type="Proteomes" id="UP000184335"/>
    </source>
</evidence>
<dbReference type="STRING" id="1118202.SAMN05443429_106163"/>
<proteinExistence type="predicted"/>
<evidence type="ECO:0000313" key="1">
    <source>
        <dbReference type="EMBL" id="SHI94730.1"/>
    </source>
</evidence>
<dbReference type="AlphaFoldDB" id="A0A1M6FAL9"/>
<accession>A0A1M6FAL9</accession>
<protein>
    <submittedName>
        <fullName evidence="1">Uncharacterized protein</fullName>
    </submittedName>
</protein>
<dbReference type="Proteomes" id="UP000184335">
    <property type="component" value="Unassembled WGS sequence"/>
</dbReference>
<organism evidence="1 2">
    <name type="scientific">Cruoricaptor ignavus</name>
    <dbReference type="NCBI Taxonomy" id="1118202"/>
    <lineage>
        <taxon>Bacteria</taxon>
        <taxon>Pseudomonadati</taxon>
        <taxon>Bacteroidota</taxon>
        <taxon>Flavobacteriia</taxon>
        <taxon>Flavobacteriales</taxon>
        <taxon>Weeksellaceae</taxon>
        <taxon>Cruoricaptor</taxon>
    </lineage>
</organism>
<gene>
    <name evidence="1" type="ORF">SAMN05443429_106163</name>
</gene>